<protein>
    <submittedName>
        <fullName evidence="1">Uncharacterized protein</fullName>
    </submittedName>
</protein>
<dbReference type="Proteomes" id="UP000069272">
    <property type="component" value="Chromosome 2R"/>
</dbReference>
<dbReference type="VEuPathDB" id="VectorBase:AALB014207"/>
<sequence>MANVSAIATICGMVFGALLFAGRLWMENRHQARQIEYQPQRPSTSNPGPNSTVRRGTCELCAEQGAPIRPCQHAFHDSCYAICGNRCGICPQDPVNEFTQSNEALQ</sequence>
<accession>A0A182FX27</accession>
<reference evidence="1 2" key="1">
    <citation type="journal article" date="2017" name="G3 (Bethesda)">
        <title>The Physical Genome Mapping of Anopheles albimanus Corrected Scaffold Misassemblies and Identified Interarm Rearrangements in Genus Anopheles.</title>
        <authorList>
            <person name="Artemov G.N."/>
            <person name="Peery A.N."/>
            <person name="Jiang X."/>
            <person name="Tu Z."/>
            <person name="Stegniy V.N."/>
            <person name="Sharakhova M.V."/>
            <person name="Sharakhov I.V."/>
        </authorList>
    </citation>
    <scope>NUCLEOTIDE SEQUENCE [LARGE SCALE GENOMIC DNA]</scope>
    <source>
        <strain evidence="1 2">ALBI9_A</strain>
    </source>
</reference>
<dbReference type="EnsemblMetazoa" id="AALB014207-RA">
    <property type="protein sequence ID" value="AALB014207-PA"/>
    <property type="gene ID" value="AALB014207"/>
</dbReference>
<name>A0A182FX27_ANOAL</name>
<reference evidence="1" key="2">
    <citation type="submission" date="2022-08" db="UniProtKB">
        <authorList>
            <consortium name="EnsemblMetazoa"/>
        </authorList>
    </citation>
    <scope>IDENTIFICATION</scope>
    <source>
        <strain evidence="1">STECLA/ALBI9_A</strain>
    </source>
</reference>
<dbReference type="AlphaFoldDB" id="A0A182FX27"/>
<evidence type="ECO:0000313" key="2">
    <source>
        <dbReference type="Proteomes" id="UP000069272"/>
    </source>
</evidence>
<keyword evidence="2" id="KW-1185">Reference proteome</keyword>
<evidence type="ECO:0000313" key="1">
    <source>
        <dbReference type="EnsemblMetazoa" id="AALB014207-PA"/>
    </source>
</evidence>
<organism evidence="1 2">
    <name type="scientific">Anopheles albimanus</name>
    <name type="common">New world malaria mosquito</name>
    <dbReference type="NCBI Taxonomy" id="7167"/>
    <lineage>
        <taxon>Eukaryota</taxon>
        <taxon>Metazoa</taxon>
        <taxon>Ecdysozoa</taxon>
        <taxon>Arthropoda</taxon>
        <taxon>Hexapoda</taxon>
        <taxon>Insecta</taxon>
        <taxon>Pterygota</taxon>
        <taxon>Neoptera</taxon>
        <taxon>Endopterygota</taxon>
        <taxon>Diptera</taxon>
        <taxon>Nematocera</taxon>
        <taxon>Culicoidea</taxon>
        <taxon>Culicidae</taxon>
        <taxon>Anophelinae</taxon>
        <taxon>Anopheles</taxon>
    </lineage>
</organism>
<proteinExistence type="predicted"/>